<organism evidence="2 3">
    <name type="scientific">Porites evermanni</name>
    <dbReference type="NCBI Taxonomy" id="104178"/>
    <lineage>
        <taxon>Eukaryota</taxon>
        <taxon>Metazoa</taxon>
        <taxon>Cnidaria</taxon>
        <taxon>Anthozoa</taxon>
        <taxon>Hexacorallia</taxon>
        <taxon>Scleractinia</taxon>
        <taxon>Fungiina</taxon>
        <taxon>Poritidae</taxon>
        <taxon>Porites</taxon>
    </lineage>
</organism>
<accession>A0ABN8QQG7</accession>
<feature type="compositionally biased region" description="Basic and acidic residues" evidence="1">
    <location>
        <begin position="260"/>
        <end position="271"/>
    </location>
</feature>
<protein>
    <submittedName>
        <fullName evidence="2">Uncharacterized protein</fullName>
    </submittedName>
</protein>
<name>A0ABN8QQG7_9CNID</name>
<comment type="caution">
    <text evidence="2">The sequence shown here is derived from an EMBL/GenBank/DDBJ whole genome shotgun (WGS) entry which is preliminary data.</text>
</comment>
<dbReference type="Proteomes" id="UP001159427">
    <property type="component" value="Unassembled WGS sequence"/>
</dbReference>
<feature type="region of interest" description="Disordered" evidence="1">
    <location>
        <begin position="260"/>
        <end position="286"/>
    </location>
</feature>
<evidence type="ECO:0000256" key="1">
    <source>
        <dbReference type="SAM" id="MobiDB-lite"/>
    </source>
</evidence>
<evidence type="ECO:0000313" key="3">
    <source>
        <dbReference type="Proteomes" id="UP001159427"/>
    </source>
</evidence>
<dbReference type="EMBL" id="CALNXI010001414">
    <property type="protein sequence ID" value="CAH3168253.1"/>
    <property type="molecule type" value="Genomic_DNA"/>
</dbReference>
<proteinExistence type="predicted"/>
<reference evidence="2 3" key="1">
    <citation type="submission" date="2022-05" db="EMBL/GenBank/DDBJ databases">
        <authorList>
            <consortium name="Genoscope - CEA"/>
            <person name="William W."/>
        </authorList>
    </citation>
    <scope>NUCLEOTIDE SEQUENCE [LARGE SCALE GENOMIC DNA]</scope>
</reference>
<dbReference type="InterPro" id="IPR013762">
    <property type="entry name" value="Integrase-like_cat_sf"/>
</dbReference>
<feature type="non-terminal residue" evidence="2">
    <location>
        <position position="1"/>
    </location>
</feature>
<keyword evidence="3" id="KW-1185">Reference proteome</keyword>
<gene>
    <name evidence="2" type="ORF">PEVE_00006441</name>
</gene>
<sequence>LFFFQDNRGLSSATIANHASSLVYPLKYIYRGEAPNFANVPIIAQLRRMATLLQRQGDVERPKTREDLKALNRWVDWDEVLEATSLQRARFEVARTKRNRAREAADYLLLSLYVHIPPSRGLEIRTLEVVHEGELGEPFTAARFANRNVALLQKDGGITIYVQNYKTSKFAGSDTVPIQNANGQPYSGSSFSKHMKNLMIRLTGREVSINTLRSSFLTWAYSQSECTDSMKDSLAAALRHSREQAQSTYDRRTASEKKAAALRLAREKAEEGADPEAPPATEQSSKPEITVGQFVGLVTEDSTLQNPSIMLARVQAFLPDGQVSLLWYRNVGGGLYALEVDGSQWIESLDALVPVKVVAAKGRSHSYRLMTSVRTIHKAVHGVARHS</sequence>
<dbReference type="Gene3D" id="1.10.443.10">
    <property type="entry name" value="Intergrase catalytic core"/>
    <property type="match status" value="1"/>
</dbReference>
<evidence type="ECO:0000313" key="2">
    <source>
        <dbReference type="EMBL" id="CAH3168253.1"/>
    </source>
</evidence>